<dbReference type="EMBL" id="GBEZ01014954">
    <property type="protein sequence ID" value="JAC71163.1"/>
    <property type="molecule type" value="Transcribed_RNA"/>
</dbReference>
<reference evidence="2" key="1">
    <citation type="submission" date="2014-05" db="EMBL/GenBank/DDBJ databases">
        <title>The transcriptome of the halophilic microalga Tetraselmis sp. GSL018 isolated from the Great Salt Lake, Utah.</title>
        <authorList>
            <person name="Jinkerson R.E."/>
            <person name="D'Adamo S."/>
            <person name="Posewitz M.C."/>
        </authorList>
    </citation>
    <scope>NUCLEOTIDE SEQUENCE</scope>
    <source>
        <strain evidence="2">GSL018</strain>
    </source>
</reference>
<dbReference type="AlphaFoldDB" id="A0A061RGT5"/>
<dbReference type="Pfam" id="PF09495">
    <property type="entry name" value="DUF2462"/>
    <property type="match status" value="1"/>
</dbReference>
<evidence type="ECO:0000256" key="1">
    <source>
        <dbReference type="SAM" id="MobiDB-lite"/>
    </source>
</evidence>
<evidence type="ECO:0000313" key="2">
    <source>
        <dbReference type="EMBL" id="JAC71163.1"/>
    </source>
</evidence>
<sequence length="101" mass="11088">MPQKPLGKGKKILLPGKGIKKNSANRGKLYEKTKKGRRNIAPKKASAKTEWKQTEEISKVINAKNEETSAAKAVNAADKLSLLKADRSVCESLKGSSRKRK</sequence>
<organism evidence="2">
    <name type="scientific">Tetraselmis sp. GSL018</name>
    <dbReference type="NCBI Taxonomy" id="582737"/>
    <lineage>
        <taxon>Eukaryota</taxon>
        <taxon>Viridiplantae</taxon>
        <taxon>Chlorophyta</taxon>
        <taxon>core chlorophytes</taxon>
        <taxon>Chlorodendrophyceae</taxon>
        <taxon>Chlorodendrales</taxon>
        <taxon>Chlorodendraceae</taxon>
        <taxon>Tetraselmis</taxon>
    </lineage>
</organism>
<dbReference type="InterPro" id="IPR019034">
    <property type="entry name" value="UPF0390"/>
</dbReference>
<accession>A0A061RGT5</accession>
<name>A0A061RGT5_9CHLO</name>
<protein>
    <submittedName>
        <fullName evidence="2">Uncharacterized protein</fullName>
    </submittedName>
</protein>
<gene>
    <name evidence="2" type="ORF">TSPGSL018_2520</name>
</gene>
<proteinExistence type="predicted"/>
<feature type="region of interest" description="Disordered" evidence="1">
    <location>
        <begin position="1"/>
        <end position="23"/>
    </location>
</feature>
<feature type="compositionally biased region" description="Low complexity" evidence="1">
    <location>
        <begin position="1"/>
        <end position="17"/>
    </location>
</feature>